<evidence type="ECO:0000256" key="1">
    <source>
        <dbReference type="SAM" id="MobiDB-lite"/>
    </source>
</evidence>
<keyword evidence="2" id="KW-1133">Transmembrane helix</keyword>
<reference evidence="3" key="1">
    <citation type="submission" date="2022-10" db="EMBL/GenBank/DDBJ databases">
        <title>Tapping the CABI collections for fungal endophytes: first genome assemblies for Collariella, Neodidymelliopsis, Ascochyta clinopodiicola, Didymella pomorum, Didymosphaeria variabile, Neocosmospora piperis and Neocucurbitaria cava.</title>
        <authorList>
            <person name="Hill R."/>
        </authorList>
    </citation>
    <scope>NUCLEOTIDE SEQUENCE</scope>
    <source>
        <strain evidence="3">IMI 355082</strain>
    </source>
</reference>
<accession>A0A9W8Z4Z3</accession>
<keyword evidence="2" id="KW-0812">Transmembrane</keyword>
<feature type="compositionally biased region" description="Polar residues" evidence="1">
    <location>
        <begin position="50"/>
        <end position="67"/>
    </location>
</feature>
<feature type="region of interest" description="Disordered" evidence="1">
    <location>
        <begin position="46"/>
        <end position="82"/>
    </location>
</feature>
<feature type="compositionally biased region" description="Acidic residues" evidence="1">
    <location>
        <begin position="72"/>
        <end position="82"/>
    </location>
</feature>
<comment type="caution">
    <text evidence="3">The sequence shown here is derived from an EMBL/GenBank/DDBJ whole genome shotgun (WGS) entry which is preliminary data.</text>
</comment>
<evidence type="ECO:0000313" key="3">
    <source>
        <dbReference type="EMBL" id="KAJ4396717.1"/>
    </source>
</evidence>
<gene>
    <name evidence="3" type="ORF">N0V93_000938</name>
</gene>
<name>A0A9W8Z4Z3_9PEZI</name>
<feature type="transmembrane region" description="Helical" evidence="2">
    <location>
        <begin position="6"/>
        <end position="25"/>
    </location>
</feature>
<dbReference type="EMBL" id="JAPEVB010000001">
    <property type="protein sequence ID" value="KAJ4396717.1"/>
    <property type="molecule type" value="Genomic_DNA"/>
</dbReference>
<protein>
    <submittedName>
        <fullName evidence="3">Uncharacterized protein</fullName>
    </submittedName>
</protein>
<keyword evidence="4" id="KW-1185">Reference proteome</keyword>
<keyword evidence="2" id="KW-0472">Membrane</keyword>
<sequence length="82" mass="9583">MDGNDIVMTYVCGLVLVSLIALVVWQSIIYRRLYVDDYQADIERGRSLRRSSQSKFDSHPTLLQSWEQHADDIEDYEDREAS</sequence>
<organism evidence="3 4">
    <name type="scientific">Gnomoniopsis smithogilvyi</name>
    <dbReference type="NCBI Taxonomy" id="1191159"/>
    <lineage>
        <taxon>Eukaryota</taxon>
        <taxon>Fungi</taxon>
        <taxon>Dikarya</taxon>
        <taxon>Ascomycota</taxon>
        <taxon>Pezizomycotina</taxon>
        <taxon>Sordariomycetes</taxon>
        <taxon>Sordariomycetidae</taxon>
        <taxon>Diaporthales</taxon>
        <taxon>Gnomoniaceae</taxon>
        <taxon>Gnomoniopsis</taxon>
    </lineage>
</organism>
<proteinExistence type="predicted"/>
<evidence type="ECO:0000313" key="4">
    <source>
        <dbReference type="Proteomes" id="UP001140453"/>
    </source>
</evidence>
<dbReference type="AlphaFoldDB" id="A0A9W8Z4Z3"/>
<dbReference type="Proteomes" id="UP001140453">
    <property type="component" value="Unassembled WGS sequence"/>
</dbReference>
<evidence type="ECO:0000256" key="2">
    <source>
        <dbReference type="SAM" id="Phobius"/>
    </source>
</evidence>